<evidence type="ECO:0000256" key="8">
    <source>
        <dbReference type="PROSITE-ProRule" id="PRU00284"/>
    </source>
</evidence>
<evidence type="ECO:0000256" key="4">
    <source>
        <dbReference type="ARBA" id="ARBA00022692"/>
    </source>
</evidence>
<name>A0A162N0V4_9FIRM</name>
<reference evidence="11 12" key="1">
    <citation type="submission" date="2015-12" db="EMBL/GenBank/DDBJ databases">
        <title>Draft genome of Thermovenabulum gondwanense isolated from a red thermophilic microbial mat colonisisng an outflow channel of a bore well.</title>
        <authorList>
            <person name="Patel B.K."/>
        </authorList>
    </citation>
    <scope>NUCLEOTIDE SEQUENCE [LARGE SCALE GENOMIC DNA]</scope>
    <source>
        <strain evidence="11 12">R270</strain>
    </source>
</reference>
<organism evidence="11 12">
    <name type="scientific">Thermovenabulum gondwanense</name>
    <dbReference type="NCBI Taxonomy" id="520767"/>
    <lineage>
        <taxon>Bacteria</taxon>
        <taxon>Bacillati</taxon>
        <taxon>Bacillota</taxon>
        <taxon>Clostridia</taxon>
        <taxon>Thermosediminibacterales</taxon>
        <taxon>Thermosediminibacteraceae</taxon>
        <taxon>Thermovenabulum</taxon>
    </lineage>
</organism>
<dbReference type="RefSeq" id="WP_068747349.1">
    <property type="nucleotide sequence ID" value="NZ_LOHZ01000015.1"/>
</dbReference>
<keyword evidence="5 9" id="KW-1133">Transmembrane helix</keyword>
<gene>
    <name evidence="11" type="primary">mcpC_1</name>
    <name evidence="11" type="ORF">ATZ99_01560</name>
</gene>
<evidence type="ECO:0000313" key="12">
    <source>
        <dbReference type="Proteomes" id="UP000075737"/>
    </source>
</evidence>
<dbReference type="PANTHER" id="PTHR32089">
    <property type="entry name" value="METHYL-ACCEPTING CHEMOTAXIS PROTEIN MCPB"/>
    <property type="match status" value="1"/>
</dbReference>
<protein>
    <submittedName>
        <fullName evidence="11">Methyl-accepting chemotaxis protein McpC</fullName>
    </submittedName>
</protein>
<dbReference type="GO" id="GO:0006935">
    <property type="term" value="P:chemotaxis"/>
    <property type="evidence" value="ECO:0007669"/>
    <property type="project" value="UniProtKB-KW"/>
</dbReference>
<dbReference type="OrthoDB" id="9816519at2"/>
<keyword evidence="4 9" id="KW-0812">Transmembrane</keyword>
<comment type="subcellular location">
    <subcellularLocation>
        <location evidence="1">Cell membrane</location>
        <topology evidence="1">Multi-pass membrane protein</topology>
    </subcellularLocation>
</comment>
<accession>A0A162N0V4</accession>
<dbReference type="GO" id="GO:0007165">
    <property type="term" value="P:signal transduction"/>
    <property type="evidence" value="ECO:0007669"/>
    <property type="project" value="UniProtKB-KW"/>
</dbReference>
<keyword evidence="6 9" id="KW-0472">Membrane</keyword>
<proteinExistence type="predicted"/>
<dbReference type="InterPro" id="IPR029151">
    <property type="entry name" value="Sensor-like_sf"/>
</dbReference>
<dbReference type="PATRIC" id="fig|520767.4.peg.163"/>
<evidence type="ECO:0000256" key="5">
    <source>
        <dbReference type="ARBA" id="ARBA00022989"/>
    </source>
</evidence>
<dbReference type="Proteomes" id="UP000075737">
    <property type="component" value="Unassembled WGS sequence"/>
</dbReference>
<dbReference type="Gene3D" id="1.10.287.950">
    <property type="entry name" value="Methyl-accepting chemotaxis protein"/>
    <property type="match status" value="1"/>
</dbReference>
<dbReference type="InterPro" id="IPR004089">
    <property type="entry name" value="MCPsignal_dom"/>
</dbReference>
<dbReference type="GO" id="GO:0005886">
    <property type="term" value="C:plasma membrane"/>
    <property type="evidence" value="ECO:0007669"/>
    <property type="project" value="UniProtKB-SubCell"/>
</dbReference>
<evidence type="ECO:0000256" key="9">
    <source>
        <dbReference type="SAM" id="Phobius"/>
    </source>
</evidence>
<dbReference type="CDD" id="cd11386">
    <property type="entry name" value="MCP_signal"/>
    <property type="match status" value="1"/>
</dbReference>
<dbReference type="STRING" id="520767.ATZ99_01560"/>
<dbReference type="AlphaFoldDB" id="A0A162N0V4"/>
<sequence length="541" mass="60099">MKFHKLFCIASLHIIPLLIFSIFLLYSGIAFSKIIVPLIFSVIFMVIINAVYFSNLLKPLKKLSTIIHDFSSGSLVIFEELSKIKGEFEFLLRPVTGIFEQILALIENVERTSEQIDFFAEKFTGSVRYIGSAAEQIANSVNEIAAGATKEAESAQTVTLNMGELSSLSDNIAAETTKGSEGLEKIVVKAKEAKGVLNELIDGLQFSSKTSRESSKMMKRLEELTVKINDFVDVITEIAGQTNLLALNAAIEAARAGEQGKGFAVVAGEIRKLAEQSGNAAKEIRELSSKIKEESKLTAEQVEKSVETVDQNILKGKDSQKAFDDIIAEINNLWEAMQRINDLTGKQAEKVKSVSNAVDELAAVAQETAAGVEEISASTEEQKSSIDVIIKDAERIFEMAEELKSTFEIFTKNFKFTDEHNKLIEATKDMVIELSKKDYVINFDIDRQRKEFKEVLKAKPFIANIFVSDREGSLAYNTYEEHISKNFAFRPWFREAMKGNVHVTNPYFDASTHKLCVAVSCPIKNEKGSIVGVIGADIYLF</sequence>
<evidence type="ECO:0000256" key="6">
    <source>
        <dbReference type="ARBA" id="ARBA00023136"/>
    </source>
</evidence>
<dbReference type="SUPFAM" id="SSF103190">
    <property type="entry name" value="Sensory domain-like"/>
    <property type="match status" value="1"/>
</dbReference>
<feature type="domain" description="Methyl-accepting transducer" evidence="10">
    <location>
        <begin position="126"/>
        <end position="376"/>
    </location>
</feature>
<keyword evidence="7 8" id="KW-0807">Transducer</keyword>
<dbReference type="Pfam" id="PF02743">
    <property type="entry name" value="dCache_1"/>
    <property type="match status" value="1"/>
</dbReference>
<comment type="caution">
    <text evidence="11">The sequence shown here is derived from an EMBL/GenBank/DDBJ whole genome shotgun (WGS) entry which is preliminary data.</text>
</comment>
<dbReference type="SUPFAM" id="SSF58104">
    <property type="entry name" value="Methyl-accepting chemotaxis protein (MCP) signaling domain"/>
    <property type="match status" value="1"/>
</dbReference>
<feature type="transmembrane region" description="Helical" evidence="9">
    <location>
        <begin position="7"/>
        <end position="28"/>
    </location>
</feature>
<evidence type="ECO:0000256" key="1">
    <source>
        <dbReference type="ARBA" id="ARBA00004651"/>
    </source>
</evidence>
<dbReference type="Pfam" id="PF00015">
    <property type="entry name" value="MCPsignal"/>
    <property type="match status" value="1"/>
</dbReference>
<evidence type="ECO:0000256" key="7">
    <source>
        <dbReference type="ARBA" id="ARBA00023224"/>
    </source>
</evidence>
<evidence type="ECO:0000256" key="2">
    <source>
        <dbReference type="ARBA" id="ARBA00022475"/>
    </source>
</evidence>
<dbReference type="SMART" id="SM00283">
    <property type="entry name" value="MA"/>
    <property type="match status" value="1"/>
</dbReference>
<evidence type="ECO:0000259" key="10">
    <source>
        <dbReference type="PROSITE" id="PS50111"/>
    </source>
</evidence>
<dbReference type="InterPro" id="IPR033479">
    <property type="entry name" value="dCache_1"/>
</dbReference>
<keyword evidence="3" id="KW-0145">Chemotaxis</keyword>
<dbReference type="PROSITE" id="PS50111">
    <property type="entry name" value="CHEMOTAXIS_TRANSDUC_2"/>
    <property type="match status" value="1"/>
</dbReference>
<keyword evidence="12" id="KW-1185">Reference proteome</keyword>
<dbReference type="EMBL" id="LOHZ01000015">
    <property type="protein sequence ID" value="KYO68647.1"/>
    <property type="molecule type" value="Genomic_DNA"/>
</dbReference>
<dbReference type="Gene3D" id="3.30.450.20">
    <property type="entry name" value="PAS domain"/>
    <property type="match status" value="1"/>
</dbReference>
<evidence type="ECO:0000256" key="3">
    <source>
        <dbReference type="ARBA" id="ARBA00022500"/>
    </source>
</evidence>
<evidence type="ECO:0000313" key="11">
    <source>
        <dbReference type="EMBL" id="KYO68647.1"/>
    </source>
</evidence>
<dbReference type="CDD" id="cd18773">
    <property type="entry name" value="PDC1_HK_sensor"/>
    <property type="match status" value="1"/>
</dbReference>
<dbReference type="PANTHER" id="PTHR32089:SF112">
    <property type="entry name" value="LYSOZYME-LIKE PROTEIN-RELATED"/>
    <property type="match status" value="1"/>
</dbReference>
<feature type="transmembrane region" description="Helical" evidence="9">
    <location>
        <begin position="34"/>
        <end position="53"/>
    </location>
</feature>
<keyword evidence="2" id="KW-1003">Cell membrane</keyword>